<accession>A0A1E5G5E0</accession>
<evidence type="ECO:0000313" key="2">
    <source>
        <dbReference type="EMBL" id="OEF98407.1"/>
    </source>
</evidence>
<dbReference type="Proteomes" id="UP000094296">
    <property type="component" value="Unassembled WGS sequence"/>
</dbReference>
<keyword evidence="1" id="KW-0472">Membrane</keyword>
<feature type="transmembrane region" description="Helical" evidence="1">
    <location>
        <begin position="12"/>
        <end position="32"/>
    </location>
</feature>
<protein>
    <submittedName>
        <fullName evidence="2">Uncharacterized protein</fullName>
    </submittedName>
</protein>
<reference evidence="2 3" key="1">
    <citation type="submission" date="2016-09" db="EMBL/GenBank/DDBJ databases">
        <title>Draft genome sequence for the type strain of Desulfuribacillus alkaliarsenatis AHT28, an obligately anaerobic, sulfidogenic bacterium isolated from Russian soda lake sediments.</title>
        <authorList>
            <person name="Abin C.A."/>
            <person name="Hollibaugh J.T."/>
        </authorList>
    </citation>
    <scope>NUCLEOTIDE SEQUENCE [LARGE SCALE GENOMIC DNA]</scope>
    <source>
        <strain evidence="2 3">AHT28</strain>
    </source>
</reference>
<evidence type="ECO:0000313" key="3">
    <source>
        <dbReference type="Proteomes" id="UP000094296"/>
    </source>
</evidence>
<name>A0A1E5G5E0_9FIRM</name>
<dbReference type="AlphaFoldDB" id="A0A1E5G5E0"/>
<dbReference type="EMBL" id="MIJE01000001">
    <property type="protein sequence ID" value="OEF98407.1"/>
    <property type="molecule type" value="Genomic_DNA"/>
</dbReference>
<organism evidence="2 3">
    <name type="scientific">Desulfuribacillus alkaliarsenatis</name>
    <dbReference type="NCBI Taxonomy" id="766136"/>
    <lineage>
        <taxon>Bacteria</taxon>
        <taxon>Bacillati</taxon>
        <taxon>Bacillota</taxon>
        <taxon>Desulfuribacillia</taxon>
        <taxon>Desulfuribacillales</taxon>
        <taxon>Desulfuribacillaceae</taxon>
        <taxon>Desulfuribacillus</taxon>
    </lineage>
</organism>
<keyword evidence="1" id="KW-1133">Transmembrane helix</keyword>
<sequence>MRTKGGYILVELLISVQIILVIILFIVTVTMFNRTAIHGNEQRQAALYTLQSEMELFIANHIAETKNSDDLIGYDVYNKQKSIEELQLTIEIELSWRLIDTHLANIKGQVSWQDGSRQQVITLVTNQFIRSSEEVIDDEFINDE</sequence>
<evidence type="ECO:0000256" key="1">
    <source>
        <dbReference type="SAM" id="Phobius"/>
    </source>
</evidence>
<dbReference type="STRING" id="766136.BHF68_01640"/>
<comment type="caution">
    <text evidence="2">The sequence shown here is derived from an EMBL/GenBank/DDBJ whole genome shotgun (WGS) entry which is preliminary data.</text>
</comment>
<gene>
    <name evidence="2" type="ORF">BHF68_01640</name>
</gene>
<keyword evidence="1" id="KW-0812">Transmembrane</keyword>
<keyword evidence="3" id="KW-1185">Reference proteome</keyword>
<dbReference type="RefSeq" id="WP_069641899.1">
    <property type="nucleotide sequence ID" value="NZ_MIJE01000001.1"/>
</dbReference>
<proteinExistence type="predicted"/>